<dbReference type="InterPro" id="IPR011330">
    <property type="entry name" value="Glyco_hydro/deAcase_b/a-brl"/>
</dbReference>
<reference evidence="2 3" key="1">
    <citation type="submission" date="2020-04" db="EMBL/GenBank/DDBJ databases">
        <title>Paenibacillus algicola sp. nov., a novel marine bacterium producing alginate lyase.</title>
        <authorList>
            <person name="Huang H."/>
        </authorList>
    </citation>
    <scope>NUCLEOTIDE SEQUENCE [LARGE SCALE GENOMIC DNA]</scope>
    <source>
        <strain evidence="2 3">L7-75</strain>
    </source>
</reference>
<proteinExistence type="predicted"/>
<protein>
    <submittedName>
        <fullName evidence="2">Polysaccharide deacetylase family protein</fullName>
    </submittedName>
</protein>
<dbReference type="EMBL" id="JABBPN010000029">
    <property type="protein sequence ID" value="NMO98070.1"/>
    <property type="molecule type" value="Genomic_DNA"/>
</dbReference>
<feature type="domain" description="NodB homology" evidence="1">
    <location>
        <begin position="84"/>
        <end position="269"/>
    </location>
</feature>
<dbReference type="InterPro" id="IPR002509">
    <property type="entry name" value="NODB_dom"/>
</dbReference>
<dbReference type="Pfam" id="PF01522">
    <property type="entry name" value="Polysacc_deac_1"/>
    <property type="match status" value="1"/>
</dbReference>
<keyword evidence="3" id="KW-1185">Reference proteome</keyword>
<dbReference type="Gene3D" id="3.20.20.370">
    <property type="entry name" value="Glycoside hydrolase/deacetylase"/>
    <property type="match status" value="1"/>
</dbReference>
<evidence type="ECO:0000259" key="1">
    <source>
        <dbReference type="PROSITE" id="PS51677"/>
    </source>
</evidence>
<accession>A0A848MD52</accession>
<dbReference type="InterPro" id="IPR050248">
    <property type="entry name" value="Polysacc_deacetylase_ArnD"/>
</dbReference>
<dbReference type="SUPFAM" id="SSF55383">
    <property type="entry name" value="Copper amine oxidase, domain N"/>
    <property type="match status" value="1"/>
</dbReference>
<organism evidence="2 3">
    <name type="scientific">Paenibacillus lemnae</name>
    <dbReference type="NCBI Taxonomy" id="1330551"/>
    <lineage>
        <taxon>Bacteria</taxon>
        <taxon>Bacillati</taxon>
        <taxon>Bacillota</taxon>
        <taxon>Bacilli</taxon>
        <taxon>Bacillales</taxon>
        <taxon>Paenibacillaceae</taxon>
        <taxon>Paenibacillus</taxon>
    </lineage>
</organism>
<dbReference type="GO" id="GO:0005975">
    <property type="term" value="P:carbohydrate metabolic process"/>
    <property type="evidence" value="ECO:0007669"/>
    <property type="project" value="InterPro"/>
</dbReference>
<name>A0A848MD52_PAELE</name>
<sequence length="428" mass="46926">MLDAVQPDRYLIDSQNRHVTSKTVVGGSGADVSTLKSAKPVAAKPVAATPVTVKPLAARPVPAKSAAAANKSAKPVQAKPVTAKTVYLTFDDGPSGLTGEVLDILNTYKIKGTFFVLGQQAERRPEIIGRIHEEGHAIGNHTYDHNYTELYHKFTAFWNQIKQTEEIIRLITGERPQLVRAPGGTAGKFDAAYFDLLEQGGYKVFDWNVDSGDSKRKGVPADEIVKMSTAPHQGNEAVVLLHDGAGHEETVKALPRIIKYYQKVGYRFDILTPEIKPVQFKVQIEPKKGQPGSVWIAEHVTVNAALFRQGNHLEVDMNGLAAIFRSGEYRMENGKLLVPLRSAVERLGGRVNWDASNRTAKVWLGGRSWTADPFMGTIQSGKSQARQVPEIGMTGHTTWIPLREVLQLSGHPLKAIVSKGNAYKIQTL</sequence>
<dbReference type="InterPro" id="IPR036582">
    <property type="entry name" value="Mao_N_sf"/>
</dbReference>
<dbReference type="PANTHER" id="PTHR10587:SF125">
    <property type="entry name" value="POLYSACCHARIDE DEACETYLASE YHEN-RELATED"/>
    <property type="match status" value="1"/>
</dbReference>
<dbReference type="PROSITE" id="PS51677">
    <property type="entry name" value="NODB"/>
    <property type="match status" value="1"/>
</dbReference>
<dbReference type="GO" id="GO:0016810">
    <property type="term" value="F:hydrolase activity, acting on carbon-nitrogen (but not peptide) bonds"/>
    <property type="evidence" value="ECO:0007669"/>
    <property type="project" value="InterPro"/>
</dbReference>
<dbReference type="PANTHER" id="PTHR10587">
    <property type="entry name" value="GLYCOSYL TRANSFERASE-RELATED"/>
    <property type="match status" value="1"/>
</dbReference>
<dbReference type="CDD" id="cd10944">
    <property type="entry name" value="CE4_SmPgdA_like"/>
    <property type="match status" value="1"/>
</dbReference>
<gene>
    <name evidence="2" type="ORF">HII30_20160</name>
</gene>
<evidence type="ECO:0000313" key="2">
    <source>
        <dbReference type="EMBL" id="NMO98070.1"/>
    </source>
</evidence>
<comment type="caution">
    <text evidence="2">The sequence shown here is derived from an EMBL/GenBank/DDBJ whole genome shotgun (WGS) entry which is preliminary data.</text>
</comment>
<dbReference type="InterPro" id="IPR012854">
    <property type="entry name" value="Cu_amine_oxidase-like_N"/>
</dbReference>
<dbReference type="SUPFAM" id="SSF88713">
    <property type="entry name" value="Glycoside hydrolase/deacetylase"/>
    <property type="match status" value="1"/>
</dbReference>
<evidence type="ECO:0000313" key="3">
    <source>
        <dbReference type="Proteomes" id="UP000565468"/>
    </source>
</evidence>
<dbReference type="Proteomes" id="UP000565468">
    <property type="component" value="Unassembled WGS sequence"/>
</dbReference>
<dbReference type="AlphaFoldDB" id="A0A848MD52"/>
<dbReference type="Pfam" id="PF07833">
    <property type="entry name" value="Cu_amine_oxidN1"/>
    <property type="match status" value="1"/>
</dbReference>